<feature type="transmembrane region" description="Helical" evidence="2">
    <location>
        <begin position="105"/>
        <end position="134"/>
    </location>
</feature>
<proteinExistence type="predicted"/>
<keyword evidence="2" id="KW-1133">Transmembrane helix</keyword>
<keyword evidence="3" id="KW-1185">Reference proteome</keyword>
<feature type="region of interest" description="Disordered" evidence="1">
    <location>
        <begin position="1"/>
        <end position="51"/>
    </location>
</feature>
<dbReference type="Proteomes" id="UP000887566">
    <property type="component" value="Unplaced"/>
</dbReference>
<organism evidence="3 4">
    <name type="scientific">Plectus sambesii</name>
    <dbReference type="NCBI Taxonomy" id="2011161"/>
    <lineage>
        <taxon>Eukaryota</taxon>
        <taxon>Metazoa</taxon>
        <taxon>Ecdysozoa</taxon>
        <taxon>Nematoda</taxon>
        <taxon>Chromadorea</taxon>
        <taxon>Plectida</taxon>
        <taxon>Plectina</taxon>
        <taxon>Plectoidea</taxon>
        <taxon>Plectidae</taxon>
        <taxon>Plectus</taxon>
    </lineage>
</organism>
<evidence type="ECO:0000313" key="3">
    <source>
        <dbReference type="Proteomes" id="UP000887566"/>
    </source>
</evidence>
<accession>A0A914WPN5</accession>
<protein>
    <submittedName>
        <fullName evidence="4">Uncharacterized protein</fullName>
    </submittedName>
</protein>
<keyword evidence="2" id="KW-0472">Membrane</keyword>
<dbReference type="AlphaFoldDB" id="A0A914WPN5"/>
<reference evidence="4" key="1">
    <citation type="submission" date="2022-11" db="UniProtKB">
        <authorList>
            <consortium name="WormBaseParasite"/>
        </authorList>
    </citation>
    <scope>IDENTIFICATION</scope>
</reference>
<evidence type="ECO:0000313" key="4">
    <source>
        <dbReference type="WBParaSite" id="PSAMB.scaffold4472size14486.g24424.t1"/>
    </source>
</evidence>
<sequence>MGETMTAEERRERRRRKVLENSESRINRILSTEGEEKRQAPMMEGGDFQSSKLARSGNNLSPLAATNTSTNNNNNNDSQLTSEWYDEMGVPQFESDMPWFVRERVITSAIVGVLLRVCLLIGLFNNALLPWLIFHASLELYNRRFSINRKPCGYPTHGYIVNTALYLGFSEPTVVYGG</sequence>
<dbReference type="WBParaSite" id="PSAMB.scaffold4472size14486.g24424.t1">
    <property type="protein sequence ID" value="PSAMB.scaffold4472size14486.g24424.t1"/>
    <property type="gene ID" value="PSAMB.scaffold4472size14486.g24424"/>
</dbReference>
<evidence type="ECO:0000256" key="1">
    <source>
        <dbReference type="SAM" id="MobiDB-lite"/>
    </source>
</evidence>
<keyword evidence="2" id="KW-0812">Transmembrane</keyword>
<evidence type="ECO:0000256" key="2">
    <source>
        <dbReference type="SAM" id="Phobius"/>
    </source>
</evidence>
<name>A0A914WPN5_9BILA</name>